<dbReference type="InterPro" id="IPR036869">
    <property type="entry name" value="J_dom_sf"/>
</dbReference>
<dbReference type="PROSITE" id="PS50076">
    <property type="entry name" value="DNAJ_2"/>
    <property type="match status" value="1"/>
</dbReference>
<dbReference type="KEGG" id="osn:115228354"/>
<sequence>MTFDPFAVLGVSPDATDQEIKKAYHKLAIKFHPDHNKAANATEKTKEINKAYETIKDQESRNKYKLEKGTTKSYKDANYYDQEEFEFSNFFPLSRKDRTNLKNAKNRMNEFSRNIHKLNLSRFMMFEDDNLPQFTSFYRRDASNSVDRVFDHFFNPQTKPIRS</sequence>
<evidence type="ECO:0000259" key="1">
    <source>
        <dbReference type="PROSITE" id="PS50076"/>
    </source>
</evidence>
<dbReference type="SMART" id="SM00271">
    <property type="entry name" value="DnaJ"/>
    <property type="match status" value="1"/>
</dbReference>
<dbReference type="InterPro" id="IPR001623">
    <property type="entry name" value="DnaJ_domain"/>
</dbReference>
<keyword evidence="2" id="KW-1185">Reference proteome</keyword>
<name>A0A6P7TZW9_9MOLL</name>
<evidence type="ECO:0000313" key="3">
    <source>
        <dbReference type="RefSeq" id="XP_029654812.1"/>
    </source>
</evidence>
<accession>A0A6P7TZW9</accession>
<dbReference type="PANTHER" id="PTHR43096:SF58">
    <property type="entry name" value="CHAPERONE DNAJ-DOMAIN SUPERFAMILY PROTEIN"/>
    <property type="match status" value="1"/>
</dbReference>
<dbReference type="SUPFAM" id="SSF46565">
    <property type="entry name" value="Chaperone J-domain"/>
    <property type="match status" value="1"/>
</dbReference>
<dbReference type="Pfam" id="PF00226">
    <property type="entry name" value="DnaJ"/>
    <property type="match status" value="1"/>
</dbReference>
<dbReference type="GO" id="GO:0042026">
    <property type="term" value="P:protein refolding"/>
    <property type="evidence" value="ECO:0007669"/>
    <property type="project" value="TreeGrafter"/>
</dbReference>
<dbReference type="PRINTS" id="PR00625">
    <property type="entry name" value="JDOMAIN"/>
</dbReference>
<organism evidence="2 3">
    <name type="scientific">Octopus sinensis</name>
    <name type="common">East Asian common octopus</name>
    <dbReference type="NCBI Taxonomy" id="2607531"/>
    <lineage>
        <taxon>Eukaryota</taxon>
        <taxon>Metazoa</taxon>
        <taxon>Spiralia</taxon>
        <taxon>Lophotrochozoa</taxon>
        <taxon>Mollusca</taxon>
        <taxon>Cephalopoda</taxon>
        <taxon>Coleoidea</taxon>
        <taxon>Octopodiformes</taxon>
        <taxon>Octopoda</taxon>
        <taxon>Incirrata</taxon>
        <taxon>Octopodidae</taxon>
        <taxon>Octopus</taxon>
    </lineage>
</organism>
<proteinExistence type="predicted"/>
<feature type="domain" description="J" evidence="1">
    <location>
        <begin position="4"/>
        <end position="68"/>
    </location>
</feature>
<protein>
    <submittedName>
        <fullName evidence="3">Chaperone protein DnaJ-like</fullName>
    </submittedName>
</protein>
<dbReference type="AlphaFoldDB" id="A0A6P7TZW9"/>
<dbReference type="PANTHER" id="PTHR43096">
    <property type="entry name" value="DNAJ HOMOLOG 1, MITOCHONDRIAL-RELATED"/>
    <property type="match status" value="1"/>
</dbReference>
<dbReference type="Gene3D" id="1.10.287.110">
    <property type="entry name" value="DnaJ domain"/>
    <property type="match status" value="1"/>
</dbReference>
<dbReference type="GO" id="GO:0051082">
    <property type="term" value="F:unfolded protein binding"/>
    <property type="evidence" value="ECO:0007669"/>
    <property type="project" value="TreeGrafter"/>
</dbReference>
<dbReference type="GO" id="GO:0005737">
    <property type="term" value="C:cytoplasm"/>
    <property type="evidence" value="ECO:0007669"/>
    <property type="project" value="TreeGrafter"/>
</dbReference>
<evidence type="ECO:0000313" key="2">
    <source>
        <dbReference type="Proteomes" id="UP000515154"/>
    </source>
</evidence>
<gene>
    <name evidence="3" type="primary">LOC115228354</name>
</gene>
<dbReference type="CDD" id="cd06257">
    <property type="entry name" value="DnaJ"/>
    <property type="match status" value="1"/>
</dbReference>
<reference evidence="3" key="1">
    <citation type="submission" date="2025-08" db="UniProtKB">
        <authorList>
            <consortium name="RefSeq"/>
        </authorList>
    </citation>
    <scope>IDENTIFICATION</scope>
</reference>
<dbReference type="RefSeq" id="XP_029654812.1">
    <property type="nucleotide sequence ID" value="XM_029798952.1"/>
</dbReference>
<dbReference type="Proteomes" id="UP000515154">
    <property type="component" value="Unplaced"/>
</dbReference>